<evidence type="ECO:0000313" key="3">
    <source>
        <dbReference type="EMBL" id="CCC46440.1"/>
    </source>
</evidence>
<protein>
    <recommendedName>
        <fullName evidence="4">MORN repeat-containing protein</fullName>
    </recommendedName>
</protein>
<feature type="compositionally biased region" description="Polar residues" evidence="2">
    <location>
        <begin position="137"/>
        <end position="154"/>
    </location>
</feature>
<reference evidence="3" key="1">
    <citation type="journal article" date="2012" name="Proc. Natl. Acad. Sci. U.S.A.">
        <title>Antigenic diversity is generated by distinct evolutionary mechanisms in African trypanosome species.</title>
        <authorList>
            <person name="Jackson A.P."/>
            <person name="Berry A."/>
            <person name="Aslett M."/>
            <person name="Allison H.C."/>
            <person name="Burton P."/>
            <person name="Vavrova-Anderson J."/>
            <person name="Brown R."/>
            <person name="Browne H."/>
            <person name="Corton N."/>
            <person name="Hauser H."/>
            <person name="Gamble J."/>
            <person name="Gilderthorp R."/>
            <person name="Marcello L."/>
            <person name="McQuillan J."/>
            <person name="Otto T.D."/>
            <person name="Quail M.A."/>
            <person name="Sanders M.J."/>
            <person name="van Tonder A."/>
            <person name="Ginger M.L."/>
            <person name="Field M.C."/>
            <person name="Barry J.D."/>
            <person name="Hertz-Fowler C."/>
            <person name="Berriman M."/>
        </authorList>
    </citation>
    <scope>NUCLEOTIDE SEQUENCE</scope>
    <source>
        <strain evidence="3">Y486</strain>
    </source>
</reference>
<evidence type="ECO:0008006" key="4">
    <source>
        <dbReference type="Google" id="ProtNLM"/>
    </source>
</evidence>
<dbReference type="VEuPathDB" id="TriTrypDB:TvY486_0100880"/>
<feature type="compositionally biased region" description="Polar residues" evidence="2">
    <location>
        <begin position="357"/>
        <end position="371"/>
    </location>
</feature>
<evidence type="ECO:0000256" key="1">
    <source>
        <dbReference type="ARBA" id="ARBA00022737"/>
    </source>
</evidence>
<organism evidence="3">
    <name type="scientific">Trypanosoma vivax (strain Y486)</name>
    <dbReference type="NCBI Taxonomy" id="1055687"/>
    <lineage>
        <taxon>Eukaryota</taxon>
        <taxon>Discoba</taxon>
        <taxon>Euglenozoa</taxon>
        <taxon>Kinetoplastea</taxon>
        <taxon>Metakinetoplastina</taxon>
        <taxon>Trypanosomatida</taxon>
        <taxon>Trypanosomatidae</taxon>
        <taxon>Trypanosoma</taxon>
        <taxon>Duttonella</taxon>
    </lineage>
</organism>
<keyword evidence="1" id="KW-0677">Repeat</keyword>
<feature type="region of interest" description="Disordered" evidence="2">
    <location>
        <begin position="352"/>
        <end position="371"/>
    </location>
</feature>
<name>G0TR76_TRYVY</name>
<accession>G0TR76</accession>
<sequence>MVGEEGAEGGNAFTPHGQGTLICVVFIKSNMGSSEKSRTVVSLPYELLVREFGEVHALQDVVLLSICVYNGAFSRGRREGVGRLTVHPQYRTVHCLWAEDQPVLDKSPCLLQYFSDPSAFARGEDYLNSANPHVPQVNGTDESPTTNEADSTASLGPLPQRPETGNTHKGGVYQQYLGMLTLSYYTTNNKSDRPSFVGLFWASFVRFVPHGMGELCDMRGVRYCGLWKKGEKYGFGVEYEPNSASSFTGFGSGSTIYIGGFKYNQREGLGMMQYCKTGVTICGAWKSGKALNLADVTLPSRPFSLHRAQWNSFDECAFRHASLVRCETSLSGVWEPLFAAVDDAVASKEESFLHNDGNGSEKNGDNNVDANNWSDDPSSLVLLISSIMERAEFKNVLMTFQRCFYFLYKRCVSGEQRPDPRLENKRNIDGDLCRGDRGGVIDHILSLPIISKLTQMSHDRCGASSPETRKRNCIWCSPSWCEEVGLSKGGGNPRCFHTPNNTEGLASRMSPTAMFHSAMCDTASFVSSVRLRLFAYVAAHPAAGSLAGSRRVLTVCWDTVYSLVAPVLHDLALSMECEAGISTAIALRRCAHLALNDFVPSVTEAMATADVSGNDEQGALKRLSSVFASPPVHWRRKVQTTNNGSLLDFSSCAGDTSGVRTSEECCEEGDVVYAPPSALLSAFATLHKLAVRTFVDDPLLRERWLIYGIVTMFETYAGEDVSDIVSIISDILESLKRLRYVYPTIRSCSPLSTKLVTLGGHSNGFVYPLDELRTRLRFILLGGATETVMSSFKKCSAEDGNGDGICSFVGGEMRLDAGNSTLLDQCIERALCLPVSEMQEALRKRIVENSIECVFATSGSATSSDEKLQTKQQASPLKMYGNLPSEMLLWIMERVGHALEPVYCYRTSGKSTLGRKGLGPRHINQTASSPLAASISTVETSMCGLGSGTRTDAAPTLSHRWTYFIPNSIRSHVPTASRHRGETVIDSFHAEAVARLITLTENIQFSLLRKLLAHIGIQMELSMRFCYDDEEDSLLLLQPVVRESIGSTQEDKKGSLCILQNVIPISTYTDSLSNTNSPISGDPVCCVGKEAVLTLQLKDNFFGSLLWEVLTDTWIATLNALRAGAVSGHSKSKNAQ</sequence>
<dbReference type="EMBL" id="HE573017">
    <property type="protein sequence ID" value="CCC46440.1"/>
    <property type="molecule type" value="Genomic_DNA"/>
</dbReference>
<proteinExistence type="predicted"/>
<gene>
    <name evidence="3" type="ORF">TVY486_0100880</name>
</gene>
<feature type="region of interest" description="Disordered" evidence="2">
    <location>
        <begin position="131"/>
        <end position="170"/>
    </location>
</feature>
<dbReference type="AlphaFoldDB" id="G0TR76"/>
<dbReference type="SUPFAM" id="SSF82185">
    <property type="entry name" value="Histone H3 K4-specific methyltransferase SET7/9 N-terminal domain"/>
    <property type="match status" value="1"/>
</dbReference>
<evidence type="ECO:0000256" key="2">
    <source>
        <dbReference type="SAM" id="MobiDB-lite"/>
    </source>
</evidence>
<dbReference type="InterPro" id="IPR003409">
    <property type="entry name" value="MORN"/>
</dbReference>
<dbReference type="SMART" id="SM00698">
    <property type="entry name" value="MORN"/>
    <property type="match status" value="3"/>
</dbReference>